<name>A0A1B6H4G1_9HEMI</name>
<feature type="non-terminal residue" evidence="1">
    <location>
        <position position="1"/>
    </location>
</feature>
<dbReference type="AlphaFoldDB" id="A0A1B6H4G1"/>
<evidence type="ECO:0000313" key="1">
    <source>
        <dbReference type="EMBL" id="JAS69537.1"/>
    </source>
</evidence>
<sequence length="107" mass="11502">RNGLSLSHFIEKLKHLTSQSLHCTPSTSAGTTKPHCDETIQTLTATEGTQFTQPSLLVSGELAHQFQNESVKCCEKGQSSDRVIVNVKSGVGEINVGEKETLPISGH</sequence>
<feature type="non-terminal residue" evidence="1">
    <location>
        <position position="107"/>
    </location>
</feature>
<organism evidence="1">
    <name type="scientific">Cuerna arida</name>
    <dbReference type="NCBI Taxonomy" id="1464854"/>
    <lineage>
        <taxon>Eukaryota</taxon>
        <taxon>Metazoa</taxon>
        <taxon>Ecdysozoa</taxon>
        <taxon>Arthropoda</taxon>
        <taxon>Hexapoda</taxon>
        <taxon>Insecta</taxon>
        <taxon>Pterygota</taxon>
        <taxon>Neoptera</taxon>
        <taxon>Paraneoptera</taxon>
        <taxon>Hemiptera</taxon>
        <taxon>Auchenorrhyncha</taxon>
        <taxon>Membracoidea</taxon>
        <taxon>Cicadellidae</taxon>
        <taxon>Cicadellinae</taxon>
        <taxon>Proconiini</taxon>
        <taxon>Cuerna</taxon>
    </lineage>
</organism>
<gene>
    <name evidence="1" type="ORF">g.46065</name>
</gene>
<reference evidence="1" key="1">
    <citation type="submission" date="2015-11" db="EMBL/GenBank/DDBJ databases">
        <title>De novo transcriptome assembly of four potential Pierce s Disease insect vectors from Arizona vineyards.</title>
        <authorList>
            <person name="Tassone E.E."/>
        </authorList>
    </citation>
    <scope>NUCLEOTIDE SEQUENCE</scope>
</reference>
<accession>A0A1B6H4G1</accession>
<dbReference type="EMBL" id="GECZ01000232">
    <property type="protein sequence ID" value="JAS69537.1"/>
    <property type="molecule type" value="Transcribed_RNA"/>
</dbReference>
<protein>
    <submittedName>
        <fullName evidence="1">Uncharacterized protein</fullName>
    </submittedName>
</protein>
<proteinExistence type="predicted"/>